<evidence type="ECO:0000256" key="4">
    <source>
        <dbReference type="ARBA" id="ARBA00022835"/>
    </source>
</evidence>
<evidence type="ECO:0000313" key="9">
    <source>
        <dbReference type="Proteomes" id="UP000724874"/>
    </source>
</evidence>
<dbReference type="PANTHER" id="PTHR11953">
    <property type="entry name" value="EXOSOME COMPLEX COMPONENT"/>
    <property type="match status" value="1"/>
</dbReference>
<dbReference type="SUPFAM" id="SSF55666">
    <property type="entry name" value="Ribonuclease PH domain 2-like"/>
    <property type="match status" value="1"/>
</dbReference>
<dbReference type="InterPro" id="IPR050080">
    <property type="entry name" value="RNase_PH"/>
</dbReference>
<evidence type="ECO:0000256" key="6">
    <source>
        <dbReference type="SAM" id="MobiDB-lite"/>
    </source>
</evidence>
<sequence>MSSGSSNGTPPARPDNRRPTDLRPIHISYDSLARVDGSARFSFGQSTTSLASLSGPIEVRLAAELPSKATFEVLVRPLSGIPATEAKALAATLRACLEPSLILTRNPRTLVQLVVQGLGSSSSSSASSSVPSSSSSSAVSPGLTTSMINASSLSLLIASSIPMRGVVCAVSVGLRDDGTLILDPSDDEASGEGEGGLKAIGAFAFMITTTTTSTAKDGTTEWPGTAGDSAQKRESTLGSRPRYTSDCVWSSWKSKSTKGGGRPSASASHSDASSSELLLARDLARIGAECVYAAMRRSFEERVGVRTGVSGGPAGEGVEDVKVEMKKEMSEHDVDVDVDVDVDDEDKMEI</sequence>
<comment type="subcellular location">
    <subcellularLocation>
        <location evidence="1">Nucleus</location>
    </subcellularLocation>
</comment>
<dbReference type="SUPFAM" id="SSF54211">
    <property type="entry name" value="Ribosomal protein S5 domain 2-like"/>
    <property type="match status" value="1"/>
</dbReference>
<comment type="similarity">
    <text evidence="2">Belongs to the RNase PH family.</text>
</comment>
<dbReference type="GO" id="GO:0034475">
    <property type="term" value="P:U4 snRNA 3'-end processing"/>
    <property type="evidence" value="ECO:0007669"/>
    <property type="project" value="TreeGrafter"/>
</dbReference>
<dbReference type="Gene3D" id="3.30.230.70">
    <property type="entry name" value="GHMP Kinase, N-terminal domain"/>
    <property type="match status" value="1"/>
</dbReference>
<dbReference type="EMBL" id="JADNYJ010000316">
    <property type="protein sequence ID" value="KAF8871224.1"/>
    <property type="molecule type" value="Genomic_DNA"/>
</dbReference>
<proteinExistence type="inferred from homology"/>
<dbReference type="Proteomes" id="UP000724874">
    <property type="component" value="Unassembled WGS sequence"/>
</dbReference>
<feature type="compositionally biased region" description="Low complexity" evidence="6">
    <location>
        <begin position="264"/>
        <end position="274"/>
    </location>
</feature>
<keyword evidence="3" id="KW-0698">rRNA processing</keyword>
<dbReference type="GO" id="GO:0016075">
    <property type="term" value="P:rRNA catabolic process"/>
    <property type="evidence" value="ECO:0007669"/>
    <property type="project" value="TreeGrafter"/>
</dbReference>
<evidence type="ECO:0000256" key="1">
    <source>
        <dbReference type="ARBA" id="ARBA00004123"/>
    </source>
</evidence>
<feature type="region of interest" description="Disordered" evidence="6">
    <location>
        <begin position="327"/>
        <end position="350"/>
    </location>
</feature>
<dbReference type="InterPro" id="IPR036345">
    <property type="entry name" value="ExoRNase_PH_dom2_sf"/>
</dbReference>
<keyword evidence="4" id="KW-0271">Exosome</keyword>
<dbReference type="Pfam" id="PF01138">
    <property type="entry name" value="RNase_PH"/>
    <property type="match status" value="1"/>
</dbReference>
<evidence type="ECO:0000256" key="3">
    <source>
        <dbReference type="ARBA" id="ARBA00022552"/>
    </source>
</evidence>
<evidence type="ECO:0000256" key="5">
    <source>
        <dbReference type="ARBA" id="ARBA00023242"/>
    </source>
</evidence>
<organism evidence="8 9">
    <name type="scientific">Gymnopilus junonius</name>
    <name type="common">Spectacular rustgill mushroom</name>
    <name type="synonym">Gymnopilus spectabilis subsp. junonius</name>
    <dbReference type="NCBI Taxonomy" id="109634"/>
    <lineage>
        <taxon>Eukaryota</taxon>
        <taxon>Fungi</taxon>
        <taxon>Dikarya</taxon>
        <taxon>Basidiomycota</taxon>
        <taxon>Agaricomycotina</taxon>
        <taxon>Agaricomycetes</taxon>
        <taxon>Agaricomycetidae</taxon>
        <taxon>Agaricales</taxon>
        <taxon>Agaricineae</taxon>
        <taxon>Hymenogastraceae</taxon>
        <taxon>Gymnopilus</taxon>
    </lineage>
</organism>
<protein>
    <recommendedName>
        <fullName evidence="7">Exoribonuclease phosphorolytic domain-containing protein</fullName>
    </recommendedName>
</protein>
<evidence type="ECO:0000256" key="2">
    <source>
        <dbReference type="ARBA" id="ARBA00006678"/>
    </source>
</evidence>
<dbReference type="GO" id="GO:0000176">
    <property type="term" value="C:nuclear exosome (RNase complex)"/>
    <property type="evidence" value="ECO:0007669"/>
    <property type="project" value="TreeGrafter"/>
</dbReference>
<dbReference type="GO" id="GO:0000177">
    <property type="term" value="C:cytoplasmic exosome (RNase complex)"/>
    <property type="evidence" value="ECO:0007669"/>
    <property type="project" value="TreeGrafter"/>
</dbReference>
<feature type="domain" description="Exoribonuclease phosphorolytic" evidence="7">
    <location>
        <begin position="22"/>
        <end position="158"/>
    </location>
</feature>
<accession>A0A9P5TG98</accession>
<feature type="region of interest" description="Disordered" evidence="6">
    <location>
        <begin position="214"/>
        <end position="274"/>
    </location>
</feature>
<comment type="caution">
    <text evidence="8">The sequence shown here is derived from an EMBL/GenBank/DDBJ whole genome shotgun (WGS) entry which is preliminary data.</text>
</comment>
<dbReference type="InterPro" id="IPR027408">
    <property type="entry name" value="PNPase/RNase_PH_dom_sf"/>
</dbReference>
<keyword evidence="5" id="KW-0539">Nucleus</keyword>
<reference evidence="8" key="1">
    <citation type="submission" date="2020-11" db="EMBL/GenBank/DDBJ databases">
        <authorList>
            <consortium name="DOE Joint Genome Institute"/>
            <person name="Ahrendt S."/>
            <person name="Riley R."/>
            <person name="Andreopoulos W."/>
            <person name="LaButti K."/>
            <person name="Pangilinan J."/>
            <person name="Ruiz-duenas F.J."/>
            <person name="Barrasa J.M."/>
            <person name="Sanchez-Garcia M."/>
            <person name="Camarero S."/>
            <person name="Miyauchi S."/>
            <person name="Serrano A."/>
            <person name="Linde D."/>
            <person name="Babiker R."/>
            <person name="Drula E."/>
            <person name="Ayuso-Fernandez I."/>
            <person name="Pacheco R."/>
            <person name="Padilla G."/>
            <person name="Ferreira P."/>
            <person name="Barriuso J."/>
            <person name="Kellner H."/>
            <person name="Castanera R."/>
            <person name="Alfaro M."/>
            <person name="Ramirez L."/>
            <person name="Pisabarro A.G."/>
            <person name="Kuo A."/>
            <person name="Tritt A."/>
            <person name="Lipzen A."/>
            <person name="He G."/>
            <person name="Yan M."/>
            <person name="Ng V."/>
            <person name="Cullen D."/>
            <person name="Martin F."/>
            <person name="Rosso M.-N."/>
            <person name="Henrissat B."/>
            <person name="Hibbett D."/>
            <person name="Martinez A.T."/>
            <person name="Grigoriev I.V."/>
        </authorList>
    </citation>
    <scope>NUCLEOTIDE SEQUENCE</scope>
    <source>
        <strain evidence="8">AH 44721</strain>
    </source>
</reference>
<feature type="region of interest" description="Disordered" evidence="6">
    <location>
        <begin position="121"/>
        <end position="141"/>
    </location>
</feature>
<gene>
    <name evidence="8" type="ORF">CPB84DRAFT_1801061</name>
</gene>
<dbReference type="GO" id="GO:0071051">
    <property type="term" value="P:poly(A)-dependent snoRNA 3'-end processing"/>
    <property type="evidence" value="ECO:0007669"/>
    <property type="project" value="TreeGrafter"/>
</dbReference>
<dbReference type="GO" id="GO:0003723">
    <property type="term" value="F:RNA binding"/>
    <property type="evidence" value="ECO:0007669"/>
    <property type="project" value="TreeGrafter"/>
</dbReference>
<dbReference type="GO" id="GO:0006364">
    <property type="term" value="P:rRNA processing"/>
    <property type="evidence" value="ECO:0007669"/>
    <property type="project" value="UniProtKB-KW"/>
</dbReference>
<dbReference type="InterPro" id="IPR020568">
    <property type="entry name" value="Ribosomal_Su5_D2-typ_SF"/>
</dbReference>
<dbReference type="AlphaFoldDB" id="A0A9P5TG98"/>
<dbReference type="InterPro" id="IPR001247">
    <property type="entry name" value="ExoRNase_PH_dom1"/>
</dbReference>
<evidence type="ECO:0000313" key="8">
    <source>
        <dbReference type="EMBL" id="KAF8871224.1"/>
    </source>
</evidence>
<dbReference type="GO" id="GO:0071028">
    <property type="term" value="P:nuclear mRNA surveillance"/>
    <property type="evidence" value="ECO:0007669"/>
    <property type="project" value="TreeGrafter"/>
</dbReference>
<dbReference type="PANTHER" id="PTHR11953:SF1">
    <property type="entry name" value="EXOSOME COMPLEX COMPONENT RRP46"/>
    <property type="match status" value="1"/>
</dbReference>
<feature type="compositionally biased region" description="Acidic residues" evidence="6">
    <location>
        <begin position="336"/>
        <end position="350"/>
    </location>
</feature>
<name>A0A9P5TG98_GYMJU</name>
<evidence type="ECO:0000259" key="7">
    <source>
        <dbReference type="Pfam" id="PF01138"/>
    </source>
</evidence>
<dbReference type="OrthoDB" id="27298at2759"/>
<feature type="region of interest" description="Disordered" evidence="6">
    <location>
        <begin position="1"/>
        <end position="22"/>
    </location>
</feature>
<dbReference type="GO" id="GO:0005730">
    <property type="term" value="C:nucleolus"/>
    <property type="evidence" value="ECO:0007669"/>
    <property type="project" value="TreeGrafter"/>
</dbReference>
<keyword evidence="9" id="KW-1185">Reference proteome</keyword>